<feature type="domain" description="Chromo" evidence="5">
    <location>
        <begin position="155"/>
        <end position="200"/>
    </location>
</feature>
<evidence type="ECO:0000313" key="7">
    <source>
        <dbReference type="Proteomes" id="UP001151760"/>
    </source>
</evidence>
<accession>A0ABQ5HVM5</accession>
<keyword evidence="7" id="KW-1185">Reference proteome</keyword>
<comment type="similarity">
    <text evidence="1">Belongs to the peptidase S49 family.</text>
</comment>
<dbReference type="SUPFAM" id="SSF52096">
    <property type="entry name" value="ClpP/crotonase"/>
    <property type="match status" value="2"/>
</dbReference>
<dbReference type="InterPro" id="IPR004635">
    <property type="entry name" value="Pept_S49_SppA"/>
</dbReference>
<dbReference type="Pfam" id="PF24626">
    <property type="entry name" value="SH3_Tf2-1"/>
    <property type="match status" value="1"/>
</dbReference>
<keyword evidence="4" id="KW-0720">Serine protease</keyword>
<dbReference type="InterPro" id="IPR000953">
    <property type="entry name" value="Chromo/chromo_shadow_dom"/>
</dbReference>
<dbReference type="InterPro" id="IPR047272">
    <property type="entry name" value="S49_SppA_C"/>
</dbReference>
<keyword evidence="3" id="KW-0378">Hydrolase</keyword>
<reference evidence="6" key="2">
    <citation type="submission" date="2022-01" db="EMBL/GenBank/DDBJ databases">
        <authorList>
            <person name="Yamashiro T."/>
            <person name="Shiraishi A."/>
            <person name="Satake H."/>
            <person name="Nakayama K."/>
        </authorList>
    </citation>
    <scope>NUCLEOTIDE SEQUENCE</scope>
</reference>
<evidence type="ECO:0000256" key="2">
    <source>
        <dbReference type="ARBA" id="ARBA00022670"/>
    </source>
</evidence>
<dbReference type="Proteomes" id="UP001151760">
    <property type="component" value="Unassembled WGS sequence"/>
</dbReference>
<name>A0ABQ5HVM5_9ASTR</name>
<dbReference type="Pfam" id="PF01343">
    <property type="entry name" value="Peptidase_S49"/>
    <property type="match status" value="2"/>
</dbReference>
<comment type="caution">
    <text evidence="6">The sequence shown here is derived from an EMBL/GenBank/DDBJ whole genome shotgun (WGS) entry which is preliminary data.</text>
</comment>
<evidence type="ECO:0000256" key="1">
    <source>
        <dbReference type="ARBA" id="ARBA00008683"/>
    </source>
</evidence>
<dbReference type="NCBIfam" id="TIGR00706">
    <property type="entry name" value="SppA_dom"/>
    <property type="match status" value="1"/>
</dbReference>
<dbReference type="InterPro" id="IPR056924">
    <property type="entry name" value="SH3_Tf2-1"/>
</dbReference>
<keyword evidence="2 6" id="KW-0645">Protease</keyword>
<evidence type="ECO:0000256" key="3">
    <source>
        <dbReference type="ARBA" id="ARBA00022801"/>
    </source>
</evidence>
<dbReference type="GO" id="GO:0006508">
    <property type="term" value="P:proteolysis"/>
    <property type="evidence" value="ECO:0007669"/>
    <property type="project" value="UniProtKB-KW"/>
</dbReference>
<organism evidence="6 7">
    <name type="scientific">Tanacetum coccineum</name>
    <dbReference type="NCBI Taxonomy" id="301880"/>
    <lineage>
        <taxon>Eukaryota</taxon>
        <taxon>Viridiplantae</taxon>
        <taxon>Streptophyta</taxon>
        <taxon>Embryophyta</taxon>
        <taxon>Tracheophyta</taxon>
        <taxon>Spermatophyta</taxon>
        <taxon>Magnoliopsida</taxon>
        <taxon>eudicotyledons</taxon>
        <taxon>Gunneridae</taxon>
        <taxon>Pentapetalae</taxon>
        <taxon>asterids</taxon>
        <taxon>campanulids</taxon>
        <taxon>Asterales</taxon>
        <taxon>Asteraceae</taxon>
        <taxon>Asteroideae</taxon>
        <taxon>Anthemideae</taxon>
        <taxon>Anthemidinae</taxon>
        <taxon>Tanacetum</taxon>
    </lineage>
</organism>
<dbReference type="PROSITE" id="PS50013">
    <property type="entry name" value="CHROMO_2"/>
    <property type="match status" value="1"/>
</dbReference>
<dbReference type="EMBL" id="BQNB010020059">
    <property type="protein sequence ID" value="GJT91893.1"/>
    <property type="molecule type" value="Genomic_DNA"/>
</dbReference>
<dbReference type="CDD" id="cd07023">
    <property type="entry name" value="S49_Sppa_N_C"/>
    <property type="match status" value="1"/>
</dbReference>
<dbReference type="InterPro" id="IPR029045">
    <property type="entry name" value="ClpP/crotonase-like_dom_sf"/>
</dbReference>
<dbReference type="InterPro" id="IPR002142">
    <property type="entry name" value="Peptidase_S49"/>
</dbReference>
<dbReference type="PANTHER" id="PTHR33209:SF1">
    <property type="entry name" value="PEPTIDASE S49 DOMAIN-CONTAINING PROTEIN"/>
    <property type="match status" value="1"/>
</dbReference>
<evidence type="ECO:0000313" key="6">
    <source>
        <dbReference type="EMBL" id="GJT91893.1"/>
    </source>
</evidence>
<gene>
    <name evidence="6" type="ORF">Tco_1080738</name>
</gene>
<dbReference type="PANTHER" id="PTHR33209">
    <property type="entry name" value="PROTEASE 4"/>
    <property type="match status" value="1"/>
</dbReference>
<evidence type="ECO:0000256" key="4">
    <source>
        <dbReference type="ARBA" id="ARBA00022825"/>
    </source>
</evidence>
<sequence>MSPFKALYGRDVTSIHHYLPGSTATGSIENSLLEHQRIMSSLKHSIEVSKQKMVTQANKHRLDKHFAVGDFVYLRLHKYRQTSVHNRTNHKLSRLFYGPYQVIERIGEVAYRLALPVGSKIHPVFHVSLLKPAYGPITDPKGNLAAFNPKDDLAFLPNTIISSRTDSNGDPEVLVQWEKHRPEEATWENLTSLRQQFPDLDYIGDNKIAPSLSLYFPSPYSLDTSAINALVKNDHVLEDNQEENNKFASKLDNSNGGLGGDAGDEYPSGEFEYKNLGAWKSFMVKLRILIAYQRVRQGSLLHIKLRGKISDQVKGRFSSGLSLPQICENLIKAAYDPRISGIYIHIETLKCGWAKAEEIRRHILNFRKSGKFIVAYATEWKEMEYYIGCVCDELYAPPSSYFMLYGLTQRASFLGGVFEKIGVEPQVVRIGKYKSMGDRIVRKNISEENREMLTKVLDNIYWNWVDKISQAKGKKKEEIETFINEGVYHIEKLKEGGWITDIKYDDEVRSMLKTRLGIAEKKKLTLVAYKKYSKVGKSTLGLSGGKDKIAVIRASGGINRVEGSFFSPSSGIVAEKFIEKIRKVRESKRYKAVIIRIDSPGGDALASDLMWREISLLAESKPVIASMSDVAASGGYYMAMAAHTIVSENLTITGSIGVVRSKFNFGKLYEKIGFNKEVISKGQFSEVNASHRSFRPEEQKLFADSTQKIYKEFRDKAACSRSMSEDKMEEIAQGRVWTGNDAASRGLVDAIGGFSRAVAIAKHKANIPQDKKVTLVELSKPSLSFKKILFSVGISAIGLKQLQDGLASSDGVQACMDENMFQGTEGSSFTDPMLYMLKDYITAV</sequence>
<dbReference type="SUPFAM" id="SSF54160">
    <property type="entry name" value="Chromo domain-like"/>
    <property type="match status" value="1"/>
</dbReference>
<dbReference type="CDD" id="cd07018">
    <property type="entry name" value="S49_SppA_67K_type"/>
    <property type="match status" value="1"/>
</dbReference>
<dbReference type="Gene3D" id="3.90.226.10">
    <property type="entry name" value="2-enoyl-CoA Hydratase, Chain A, domain 1"/>
    <property type="match status" value="4"/>
</dbReference>
<dbReference type="GO" id="GO:0008233">
    <property type="term" value="F:peptidase activity"/>
    <property type="evidence" value="ECO:0007669"/>
    <property type="project" value="UniProtKB-KW"/>
</dbReference>
<proteinExistence type="inferred from homology"/>
<evidence type="ECO:0000259" key="5">
    <source>
        <dbReference type="PROSITE" id="PS50013"/>
    </source>
</evidence>
<reference evidence="6" key="1">
    <citation type="journal article" date="2022" name="Int. J. Mol. Sci.">
        <title>Draft Genome of Tanacetum Coccineum: Genomic Comparison of Closely Related Tanacetum-Family Plants.</title>
        <authorList>
            <person name="Yamashiro T."/>
            <person name="Shiraishi A."/>
            <person name="Nakayama K."/>
            <person name="Satake H."/>
        </authorList>
    </citation>
    <scope>NUCLEOTIDE SEQUENCE</scope>
</reference>
<protein>
    <submittedName>
        <fullName evidence="6">Serine protease SPPA, chloroplastic</fullName>
    </submittedName>
</protein>
<dbReference type="InterPro" id="IPR016197">
    <property type="entry name" value="Chromo-like_dom_sf"/>
</dbReference>
<dbReference type="InterPro" id="IPR047217">
    <property type="entry name" value="S49_SppA_67K_type_N"/>
</dbReference>